<comment type="subcellular location">
    <subcellularLocation>
        <location evidence="1 3">Nucleus</location>
    </subcellularLocation>
</comment>
<evidence type="ECO:0000313" key="8">
    <source>
        <dbReference type="Proteomes" id="UP000515123"/>
    </source>
</evidence>
<evidence type="ECO:0000259" key="5">
    <source>
        <dbReference type="PROSITE" id="PS51319"/>
    </source>
</evidence>
<keyword evidence="8" id="KW-1185">Reference proteome</keyword>
<proteinExistence type="predicted"/>
<dbReference type="InterPro" id="IPR003617">
    <property type="entry name" value="TFIIS/CRSP70_N_sub"/>
</dbReference>
<name>A0A199UJ52_ANACO</name>
<dbReference type="Proteomes" id="UP000092600">
    <property type="component" value="Unassembled WGS sequence"/>
</dbReference>
<evidence type="ECO:0000256" key="2">
    <source>
        <dbReference type="ARBA" id="ARBA00023242"/>
    </source>
</evidence>
<evidence type="ECO:0000313" key="9">
    <source>
        <dbReference type="RefSeq" id="XP_020087522.1"/>
    </source>
</evidence>
<dbReference type="InterPro" id="IPR035441">
    <property type="entry name" value="TFIIS/LEDGF_dom_sf"/>
</dbReference>
<dbReference type="AlphaFoldDB" id="A0A199UJ52"/>
<dbReference type="Gene3D" id="1.20.930.10">
    <property type="entry name" value="Conserved domain common to transcription factors TFIIS, elongin A, CRSP70"/>
    <property type="match status" value="1"/>
</dbReference>
<dbReference type="GeneID" id="109709627"/>
<dbReference type="GO" id="GO:0005634">
    <property type="term" value="C:nucleus"/>
    <property type="evidence" value="ECO:0007669"/>
    <property type="project" value="UniProtKB-SubCell"/>
</dbReference>
<dbReference type="PANTHER" id="PTHR46554">
    <property type="entry name" value="MEDIATOR OF RNA POLYMERASE II TRANSCRIPTION SUBUNIT 26A-RELATED"/>
    <property type="match status" value="1"/>
</dbReference>
<dbReference type="STRING" id="4615.A0A199UJ52"/>
<feature type="region of interest" description="Disordered" evidence="4">
    <location>
        <begin position="86"/>
        <end position="127"/>
    </location>
</feature>
<dbReference type="Gramene" id="Aco014983.1.mrna1">
    <property type="protein sequence ID" value="Aco014983.1.mrna1"/>
    <property type="gene ID" value="Aco014983.1.path1"/>
</dbReference>
<keyword evidence="2 3" id="KW-0539">Nucleus</keyword>
<dbReference type="Pfam" id="PF08711">
    <property type="entry name" value="Med26"/>
    <property type="match status" value="1"/>
</dbReference>
<feature type="compositionally biased region" description="Basic and acidic residues" evidence="4">
    <location>
        <begin position="323"/>
        <end position="333"/>
    </location>
</feature>
<accession>A0A199UJ52</accession>
<dbReference type="InterPro" id="IPR017923">
    <property type="entry name" value="TFIIS_N"/>
</dbReference>
<dbReference type="SMART" id="SM00509">
    <property type="entry name" value="TFS2N"/>
    <property type="match status" value="1"/>
</dbReference>
<evidence type="ECO:0000313" key="6">
    <source>
        <dbReference type="EMBL" id="OAY64769.1"/>
    </source>
</evidence>
<dbReference type="Proteomes" id="UP000515123">
    <property type="component" value="Linkage group 4"/>
</dbReference>
<dbReference type="PANTHER" id="PTHR46554:SF2">
    <property type="entry name" value="TFIIS N-TERMINAL DOMAIN-CONTAINING PROTEIN"/>
    <property type="match status" value="1"/>
</dbReference>
<evidence type="ECO:0000256" key="1">
    <source>
        <dbReference type="ARBA" id="ARBA00004123"/>
    </source>
</evidence>
<dbReference type="OrthoDB" id="44867at2759"/>
<reference evidence="6 7" key="1">
    <citation type="journal article" date="2016" name="DNA Res.">
        <title>The draft genome of MD-2 pineapple using hybrid error correction of long reads.</title>
        <authorList>
            <person name="Redwan R.M."/>
            <person name="Saidin A."/>
            <person name="Kumar S.V."/>
        </authorList>
    </citation>
    <scope>NUCLEOTIDE SEQUENCE [LARGE SCALE GENOMIC DNA]</scope>
    <source>
        <strain evidence="7">cv. MD2</strain>
        <tissue evidence="6">Leaf</tissue>
    </source>
</reference>
<organism evidence="6 7">
    <name type="scientific">Ananas comosus</name>
    <name type="common">Pineapple</name>
    <name type="synonym">Ananas ananas</name>
    <dbReference type="NCBI Taxonomy" id="4615"/>
    <lineage>
        <taxon>Eukaryota</taxon>
        <taxon>Viridiplantae</taxon>
        <taxon>Streptophyta</taxon>
        <taxon>Embryophyta</taxon>
        <taxon>Tracheophyta</taxon>
        <taxon>Spermatophyta</taxon>
        <taxon>Magnoliopsida</taxon>
        <taxon>Liliopsida</taxon>
        <taxon>Poales</taxon>
        <taxon>Bromeliaceae</taxon>
        <taxon>Bromelioideae</taxon>
        <taxon>Ananas</taxon>
    </lineage>
</organism>
<evidence type="ECO:0000313" key="7">
    <source>
        <dbReference type="Proteomes" id="UP000092600"/>
    </source>
</evidence>
<dbReference type="RefSeq" id="XP_020087522.1">
    <property type="nucleotide sequence ID" value="XM_020231933.1"/>
</dbReference>
<dbReference type="CDD" id="cd00183">
    <property type="entry name" value="TFIIS_I"/>
    <property type="match status" value="1"/>
</dbReference>
<evidence type="ECO:0000256" key="3">
    <source>
        <dbReference type="PROSITE-ProRule" id="PRU00649"/>
    </source>
</evidence>
<evidence type="ECO:0000256" key="4">
    <source>
        <dbReference type="SAM" id="MobiDB-lite"/>
    </source>
</evidence>
<dbReference type="EMBL" id="LSRQ01007653">
    <property type="protein sequence ID" value="OAY64769.1"/>
    <property type="molecule type" value="Genomic_DNA"/>
</dbReference>
<feature type="region of interest" description="Disordered" evidence="4">
    <location>
        <begin position="238"/>
        <end position="260"/>
    </location>
</feature>
<dbReference type="PROSITE" id="PS51319">
    <property type="entry name" value="TFIIS_N"/>
    <property type="match status" value="1"/>
</dbReference>
<sequence>MAGPPPPAQLEDWRELFRGGGGAAAESDIFEVIENAILVAAWDRPQELRIRRDRIVERLYTALLPRCFGCDRAELRSASAVVAAAAASGGGGGDDAEEGGGSVRREPEKGSKVGSSNDGPEDLRRVVSSSNYSYDEAEALTEEIEEESQIVGEVLRIKEILINKQDQSESVLFDSLRRLQLMELSVATLRATEIGRAVNGLRKHGSKQIRHLVRTLIEGWKVLVDEWVNATAAIADNSPESVNPSVVDEEEGLPSPPLDEGALLLTQTTSIQLSEFFDGMDDDGNFRNNSEYGNKRENGRKPPVNNEAVRKPQPPRQMVNPEKVARQVKRQEPVMRPTKPLEASSSQQRPQGHMIKPTKPLNTESGPGRPQKSTFEPKQSQTLAADQRRSAIPPTDKPNCSEEASVRAKLELAKRKLHEGYQQAENAKKQRTIQVMELQDIPKQSNHNRQFNMKPKNHFRNWANGRH</sequence>
<gene>
    <name evidence="9" type="primary">LOC109709627</name>
    <name evidence="6" type="ORF">ACMD2_20348</name>
</gene>
<feature type="compositionally biased region" description="Polar residues" evidence="4">
    <location>
        <begin position="360"/>
        <end position="384"/>
    </location>
</feature>
<reference evidence="9" key="2">
    <citation type="submission" date="2025-04" db="UniProtKB">
        <authorList>
            <consortium name="RefSeq"/>
        </authorList>
    </citation>
    <scope>IDENTIFICATION</scope>
    <source>
        <tissue evidence="9">Leaf</tissue>
    </source>
</reference>
<dbReference type="SUPFAM" id="SSF47676">
    <property type="entry name" value="Conserved domain common to transcription factors TFIIS, elongin A, CRSP70"/>
    <property type="match status" value="1"/>
</dbReference>
<protein>
    <submittedName>
        <fullName evidence="9">Probable mediator of RNA polymerase II transcription subunit 26b</fullName>
    </submittedName>
    <submittedName>
        <fullName evidence="6">Putative mediator of RNA polymerase II transcription subunit 26b</fullName>
    </submittedName>
</protein>
<feature type="region of interest" description="Disordered" evidence="4">
    <location>
        <begin position="277"/>
        <end position="405"/>
    </location>
</feature>
<feature type="domain" description="TFIIS N-terminal" evidence="5">
    <location>
        <begin position="152"/>
        <end position="227"/>
    </location>
</feature>